<keyword evidence="1" id="KW-0812">Transmembrane</keyword>
<organism evidence="2 3">
    <name type="scientific">Candidatus Accumulibacter affinis</name>
    <dbReference type="NCBI Taxonomy" id="2954384"/>
    <lineage>
        <taxon>Bacteria</taxon>
        <taxon>Pseudomonadati</taxon>
        <taxon>Pseudomonadota</taxon>
        <taxon>Betaproteobacteria</taxon>
        <taxon>Candidatus Accumulibacter</taxon>
    </lineage>
</organism>
<feature type="transmembrane region" description="Helical" evidence="1">
    <location>
        <begin position="39"/>
        <end position="61"/>
    </location>
</feature>
<reference evidence="2 3" key="1">
    <citation type="submission" date="2020-10" db="EMBL/GenBank/DDBJ databases">
        <title>Connecting structure to function with the recovery of over 1000 high-quality activated sludge metagenome-assembled genomes encoding full-length rRNA genes using long-read sequencing.</title>
        <authorList>
            <person name="Singleton C.M."/>
            <person name="Petriglieri F."/>
            <person name="Kristensen J.M."/>
            <person name="Kirkegaard R.H."/>
            <person name="Michaelsen T.Y."/>
            <person name="Andersen M.H."/>
            <person name="Karst S.M."/>
            <person name="Dueholm M.S."/>
            <person name="Nielsen P.H."/>
            <person name="Albertsen M."/>
        </authorList>
    </citation>
    <scope>NUCLEOTIDE SEQUENCE [LARGE SCALE GENOMIC DNA]</scope>
    <source>
        <strain evidence="2">Fred_18-Q3-R57-64_BAT3C.720</strain>
    </source>
</reference>
<sequence>MDALLLLLGRVAGFAGLLLCVAAAGMRLAGNYYLGSLQLSTLLAGGVAAIVVGCFFLLLVLTVPGRAGRSR</sequence>
<comment type="caution">
    <text evidence="2">The sequence shown here is derived from an EMBL/GenBank/DDBJ whole genome shotgun (WGS) entry which is preliminary data.</text>
</comment>
<proteinExistence type="predicted"/>
<evidence type="ECO:0000313" key="2">
    <source>
        <dbReference type="EMBL" id="MBK7954768.1"/>
    </source>
</evidence>
<name>A0A935TC98_9PROT</name>
<protein>
    <submittedName>
        <fullName evidence="2">Uncharacterized protein</fullName>
    </submittedName>
</protein>
<dbReference type="EMBL" id="JADJOT010000009">
    <property type="protein sequence ID" value="MBK7954768.1"/>
    <property type="molecule type" value="Genomic_DNA"/>
</dbReference>
<dbReference type="AlphaFoldDB" id="A0A935TC98"/>
<gene>
    <name evidence="2" type="ORF">IPK02_12870</name>
</gene>
<keyword evidence="1" id="KW-1133">Transmembrane helix</keyword>
<evidence type="ECO:0000313" key="3">
    <source>
        <dbReference type="Proteomes" id="UP000706151"/>
    </source>
</evidence>
<accession>A0A935TC98</accession>
<dbReference type="Proteomes" id="UP000706151">
    <property type="component" value="Unassembled WGS sequence"/>
</dbReference>
<evidence type="ECO:0000256" key="1">
    <source>
        <dbReference type="SAM" id="Phobius"/>
    </source>
</evidence>
<keyword evidence="1" id="KW-0472">Membrane</keyword>